<dbReference type="WBParaSite" id="SVE_1889000.1">
    <property type="protein sequence ID" value="SVE_1889000.1"/>
    <property type="gene ID" value="SVE_1889000"/>
</dbReference>
<dbReference type="FunFam" id="3.40.50.300:FF:000296">
    <property type="entry name" value="ATP-dependent DNA helicase RecQ"/>
    <property type="match status" value="1"/>
</dbReference>
<dbReference type="GO" id="GO:0000724">
    <property type="term" value="P:double-strand break repair via homologous recombination"/>
    <property type="evidence" value="ECO:0007669"/>
    <property type="project" value="TreeGrafter"/>
</dbReference>
<dbReference type="InterPro" id="IPR002121">
    <property type="entry name" value="HRDC_dom"/>
</dbReference>
<dbReference type="SUPFAM" id="SSF52540">
    <property type="entry name" value="P-loop containing nucleoside triphosphate hydrolases"/>
    <property type="match status" value="1"/>
</dbReference>
<keyword evidence="7" id="KW-0238">DNA-binding</keyword>
<dbReference type="CDD" id="cd18794">
    <property type="entry name" value="SF2_C_RecQ"/>
    <property type="match status" value="1"/>
</dbReference>
<dbReference type="GO" id="GO:0043138">
    <property type="term" value="F:3'-5' DNA helicase activity"/>
    <property type="evidence" value="ECO:0007669"/>
    <property type="project" value="UniProtKB-EC"/>
</dbReference>
<dbReference type="Pfam" id="PF00271">
    <property type="entry name" value="Helicase_C"/>
    <property type="match status" value="1"/>
</dbReference>
<dbReference type="GO" id="GO:0006260">
    <property type="term" value="P:DNA replication"/>
    <property type="evidence" value="ECO:0007669"/>
    <property type="project" value="InterPro"/>
</dbReference>
<feature type="region of interest" description="Disordered" evidence="14">
    <location>
        <begin position="1015"/>
        <end position="1066"/>
    </location>
</feature>
<dbReference type="GO" id="GO:0009378">
    <property type="term" value="F:four-way junction helicase activity"/>
    <property type="evidence" value="ECO:0007669"/>
    <property type="project" value="TreeGrafter"/>
</dbReference>
<dbReference type="InterPro" id="IPR027417">
    <property type="entry name" value="P-loop_NTPase"/>
</dbReference>
<comment type="similarity">
    <text evidence="2">Belongs to the helicase family. RecQ subfamily.</text>
</comment>
<dbReference type="InterPro" id="IPR018982">
    <property type="entry name" value="RQC_domain"/>
</dbReference>
<comment type="catalytic activity">
    <reaction evidence="10">
        <text>Couples ATP hydrolysis with the unwinding of duplex DNA by translocating in the 3'-5' direction.</text>
        <dbReference type="EC" id="5.6.2.4"/>
    </reaction>
</comment>
<dbReference type="InterPro" id="IPR001650">
    <property type="entry name" value="Helicase_C-like"/>
</dbReference>
<evidence type="ECO:0000256" key="4">
    <source>
        <dbReference type="ARBA" id="ARBA00022801"/>
    </source>
</evidence>
<keyword evidence="9" id="KW-0539">Nucleus</keyword>
<dbReference type="Gene3D" id="3.40.50.300">
    <property type="entry name" value="P-loop containing nucleotide triphosphate hydrolases"/>
    <property type="match status" value="2"/>
</dbReference>
<protein>
    <recommendedName>
        <fullName evidence="11">DNA 3'-5' helicase</fullName>
        <ecNumber evidence="11">5.6.2.4</ecNumber>
    </recommendedName>
    <alternativeName>
        <fullName evidence="12">DNA 3'-5' helicase BLM</fullName>
    </alternativeName>
</protein>
<dbReference type="GO" id="GO:0005694">
    <property type="term" value="C:chromosome"/>
    <property type="evidence" value="ECO:0007669"/>
    <property type="project" value="TreeGrafter"/>
</dbReference>
<keyword evidence="4" id="KW-0378">Hydrolase</keyword>
<dbReference type="SUPFAM" id="SSF47819">
    <property type="entry name" value="HRDC-like"/>
    <property type="match status" value="1"/>
</dbReference>
<evidence type="ECO:0000256" key="11">
    <source>
        <dbReference type="ARBA" id="ARBA00034808"/>
    </source>
</evidence>
<dbReference type="Pfam" id="PF16124">
    <property type="entry name" value="RecQ_Zn_bind"/>
    <property type="match status" value="1"/>
</dbReference>
<dbReference type="GO" id="GO:0016787">
    <property type="term" value="F:hydrolase activity"/>
    <property type="evidence" value="ECO:0007669"/>
    <property type="project" value="UniProtKB-KW"/>
</dbReference>
<evidence type="ECO:0000259" key="15">
    <source>
        <dbReference type="PROSITE" id="PS50967"/>
    </source>
</evidence>
<evidence type="ECO:0000256" key="13">
    <source>
        <dbReference type="ARBA" id="ARBA00049360"/>
    </source>
</evidence>
<evidence type="ECO:0000256" key="6">
    <source>
        <dbReference type="ARBA" id="ARBA00022840"/>
    </source>
</evidence>
<keyword evidence="8" id="KW-0413">Isomerase</keyword>
<dbReference type="InterPro" id="IPR010997">
    <property type="entry name" value="HRDC-like_sf"/>
</dbReference>
<dbReference type="Pfam" id="PF09382">
    <property type="entry name" value="RQC"/>
    <property type="match status" value="1"/>
</dbReference>
<evidence type="ECO:0000313" key="19">
    <source>
        <dbReference type="WBParaSite" id="SVE_1889000.1"/>
    </source>
</evidence>
<dbReference type="EC" id="5.6.2.4" evidence="11"/>
<evidence type="ECO:0000256" key="10">
    <source>
        <dbReference type="ARBA" id="ARBA00034617"/>
    </source>
</evidence>
<keyword evidence="5" id="KW-0347">Helicase</keyword>
<dbReference type="Pfam" id="PF00270">
    <property type="entry name" value="DEAD"/>
    <property type="match status" value="1"/>
</dbReference>
<name>A0A0K0G2E4_STRVS</name>
<evidence type="ECO:0000256" key="2">
    <source>
        <dbReference type="ARBA" id="ARBA00005446"/>
    </source>
</evidence>
<keyword evidence="18" id="KW-1185">Reference proteome</keyword>
<evidence type="ECO:0000313" key="18">
    <source>
        <dbReference type="Proteomes" id="UP000035680"/>
    </source>
</evidence>
<dbReference type="AlphaFoldDB" id="A0A0K0G2E4"/>
<evidence type="ECO:0000256" key="12">
    <source>
        <dbReference type="ARBA" id="ARBA00044542"/>
    </source>
</evidence>
<evidence type="ECO:0000256" key="8">
    <source>
        <dbReference type="ARBA" id="ARBA00023235"/>
    </source>
</evidence>
<dbReference type="GO" id="GO:0003677">
    <property type="term" value="F:DNA binding"/>
    <property type="evidence" value="ECO:0007669"/>
    <property type="project" value="UniProtKB-KW"/>
</dbReference>
<evidence type="ECO:0000256" key="3">
    <source>
        <dbReference type="ARBA" id="ARBA00022741"/>
    </source>
</evidence>
<keyword evidence="6" id="KW-0067">ATP-binding</keyword>
<reference evidence="19" key="2">
    <citation type="submission" date="2015-08" db="UniProtKB">
        <authorList>
            <consortium name="WormBaseParasite"/>
        </authorList>
    </citation>
    <scope>IDENTIFICATION</scope>
</reference>
<proteinExistence type="inferred from homology"/>
<evidence type="ECO:0000256" key="9">
    <source>
        <dbReference type="ARBA" id="ARBA00023242"/>
    </source>
</evidence>
<dbReference type="InterPro" id="IPR032284">
    <property type="entry name" value="RecQ_Zn-bd"/>
</dbReference>
<dbReference type="PANTHER" id="PTHR13710">
    <property type="entry name" value="DNA HELICASE RECQ FAMILY MEMBER"/>
    <property type="match status" value="1"/>
</dbReference>
<evidence type="ECO:0000256" key="14">
    <source>
        <dbReference type="SAM" id="MobiDB-lite"/>
    </source>
</evidence>
<evidence type="ECO:0000259" key="17">
    <source>
        <dbReference type="PROSITE" id="PS51194"/>
    </source>
</evidence>
<keyword evidence="3" id="KW-0547">Nucleotide-binding</keyword>
<dbReference type="Gene3D" id="1.10.150.80">
    <property type="entry name" value="HRDC domain"/>
    <property type="match status" value="1"/>
</dbReference>
<dbReference type="SMART" id="SM00487">
    <property type="entry name" value="DEXDc"/>
    <property type="match status" value="1"/>
</dbReference>
<dbReference type="Gene3D" id="1.10.10.10">
    <property type="entry name" value="Winged helix-like DNA-binding domain superfamily/Winged helix DNA-binding domain"/>
    <property type="match status" value="1"/>
</dbReference>
<comment type="subcellular location">
    <subcellularLocation>
        <location evidence="1">Nucleus</location>
    </subcellularLocation>
</comment>
<organism evidence="18 19">
    <name type="scientific">Strongyloides venezuelensis</name>
    <name type="common">Threadworm</name>
    <dbReference type="NCBI Taxonomy" id="75913"/>
    <lineage>
        <taxon>Eukaryota</taxon>
        <taxon>Metazoa</taxon>
        <taxon>Ecdysozoa</taxon>
        <taxon>Nematoda</taxon>
        <taxon>Chromadorea</taxon>
        <taxon>Rhabditida</taxon>
        <taxon>Tylenchina</taxon>
        <taxon>Panagrolaimomorpha</taxon>
        <taxon>Strongyloidoidea</taxon>
        <taxon>Strongyloididae</taxon>
        <taxon>Strongyloides</taxon>
    </lineage>
</organism>
<feature type="domain" description="Helicase C-terminal" evidence="17">
    <location>
        <begin position="539"/>
        <end position="687"/>
    </location>
</feature>
<reference evidence="18" key="1">
    <citation type="submission" date="2014-07" db="EMBL/GenBank/DDBJ databases">
        <authorList>
            <person name="Martin A.A"/>
            <person name="De Silva N."/>
        </authorList>
    </citation>
    <scope>NUCLEOTIDE SEQUENCE</scope>
</reference>
<dbReference type="NCBIfam" id="TIGR00614">
    <property type="entry name" value="recQ_fam"/>
    <property type="match status" value="1"/>
</dbReference>
<dbReference type="PANTHER" id="PTHR13710:SF153">
    <property type="entry name" value="RECQ-LIKE DNA HELICASE BLM"/>
    <property type="match status" value="1"/>
</dbReference>
<dbReference type="InterPro" id="IPR036388">
    <property type="entry name" value="WH-like_DNA-bd_sf"/>
</dbReference>
<dbReference type="GO" id="GO:0005634">
    <property type="term" value="C:nucleus"/>
    <property type="evidence" value="ECO:0007669"/>
    <property type="project" value="UniProtKB-SubCell"/>
</dbReference>
<dbReference type="PROSITE" id="PS51194">
    <property type="entry name" value="HELICASE_CTER"/>
    <property type="match status" value="1"/>
</dbReference>
<evidence type="ECO:0000256" key="7">
    <source>
        <dbReference type="ARBA" id="ARBA00023125"/>
    </source>
</evidence>
<feature type="domain" description="HRDC" evidence="15">
    <location>
        <begin position="893"/>
        <end position="974"/>
    </location>
</feature>
<dbReference type="SMART" id="SM00490">
    <property type="entry name" value="HELICc"/>
    <property type="match status" value="1"/>
</dbReference>
<dbReference type="STRING" id="75913.A0A0K0G2E4"/>
<accession>A0A0K0G2E4</accession>
<dbReference type="InterPro" id="IPR011545">
    <property type="entry name" value="DEAD/DEAH_box_helicase_dom"/>
</dbReference>
<evidence type="ECO:0000256" key="5">
    <source>
        <dbReference type="ARBA" id="ARBA00022806"/>
    </source>
</evidence>
<dbReference type="Pfam" id="PF00570">
    <property type="entry name" value="HRDC"/>
    <property type="match status" value="1"/>
</dbReference>
<dbReference type="InterPro" id="IPR044876">
    <property type="entry name" value="HRDC_dom_sf"/>
</dbReference>
<feature type="domain" description="Helicase ATP-binding" evidence="16">
    <location>
        <begin position="336"/>
        <end position="513"/>
    </location>
</feature>
<comment type="catalytic activity">
    <reaction evidence="13">
        <text>ATP + H2O = ADP + phosphate + H(+)</text>
        <dbReference type="Rhea" id="RHEA:13065"/>
        <dbReference type="ChEBI" id="CHEBI:15377"/>
        <dbReference type="ChEBI" id="CHEBI:15378"/>
        <dbReference type="ChEBI" id="CHEBI:30616"/>
        <dbReference type="ChEBI" id="CHEBI:43474"/>
        <dbReference type="ChEBI" id="CHEBI:456216"/>
    </reaction>
</comment>
<evidence type="ECO:0000256" key="1">
    <source>
        <dbReference type="ARBA" id="ARBA00004123"/>
    </source>
</evidence>
<dbReference type="Proteomes" id="UP000035680">
    <property type="component" value="Unassembled WGS sequence"/>
</dbReference>
<dbReference type="PROSITE" id="PS50967">
    <property type="entry name" value="HRDC"/>
    <property type="match status" value="1"/>
</dbReference>
<sequence length="1066" mass="119766">MEGDSSSDDDDFLWSEECVKFGSYTFVKPDFNFVMPRLLCCDGAHKEGVYMPQVDLSVIDRGCRNSGNEGLNRVLCDSNKKELFSISVPAPNNPAANHFNGNNGIKNAPSYMPASDASNHKVPDLFRVSSFDFKKPCTVNPTNVPNKTPIGDDMEDDFFMDSDVDDFVVNASSENNSAINGSSSCAKVEYNNQKSTKNSNHQEQGGSMLFKVPQPVLISTTKVESKSSTSADNYDDDFYEDFDIAEFLPVSTATNNSVSDDVTKNVYEDFDDEDLDSDFSNREDMHGKFRGFLVDDGEEYMDESKHLQEVTIRKMYEFLKDKFGHNDFRHRQKCAITAALAGKDVFILMPTGAGKSLCYQLPASIENGVTVVISPLRALIDDQCYKMNQLGIRTEKLTSDVSIAKASKIYDELYKMDSQIKLLYVTPEKIAASSQLVNTLKRLQEQGRLCRFVIDEAHCVSQWGHDFRPDYTKLNTLRDTFNSPHVPIMALTATATPKIVTDTKRLLGIDSSKLFISTFVRPNLKYDVVEKSSANTKKLLGDLFKKYPIGSGILFCFSKNDCSNAKELVESLGESAVIYHAGLTDKQRTEAQQEWMSGRKRVVCATIAFGMGIDKPDVRFVVHMTMSKSIEGYYQESGRAGRDGLPSHCIILYNYTDCVKLRKFVEDPIENENGTKIVKSSAVKKMQHGNINEMIAYCESVSGCLRKLLVEHFGEIYDSADCKADQDTACKNCSRDRKKKYNLYDMTEVASLILQSVSTMKITVKQLSDCLRGKTKCEGAKGKKTMKLPMYDKAKFLTDSDACRLIIKLITDGFAFEQIQEISCGRGNTTFVGYVMLSEDGEKFLLSNPRPKFYIHMPPAKFTLDDINDSHLMIKVDIREAEVVKEKFKIKHKGVYECAKFKIQSLRTQIAKEEQMLDAKKVLTDEAVDQIAALLPRTNTELLSIDGMTQFKIRKYGGRIMSSLNEFWRMVDKNDQAKIKRELEMLSNDSNQLVESSFLQPATYNSGVSRGGSFKYPYRGGKSSGGRGRKKRSAPAQSYSVDTSSSTRGRKKRKTSNVDNFIVRDI</sequence>
<dbReference type="PROSITE" id="PS51192">
    <property type="entry name" value="HELICASE_ATP_BIND_1"/>
    <property type="match status" value="1"/>
</dbReference>
<dbReference type="GO" id="GO:0005524">
    <property type="term" value="F:ATP binding"/>
    <property type="evidence" value="ECO:0007669"/>
    <property type="project" value="UniProtKB-KW"/>
</dbReference>
<dbReference type="GO" id="GO:0005737">
    <property type="term" value="C:cytoplasm"/>
    <property type="evidence" value="ECO:0007669"/>
    <property type="project" value="TreeGrafter"/>
</dbReference>
<feature type="compositionally biased region" description="Polar residues" evidence="14">
    <location>
        <begin position="1035"/>
        <end position="1047"/>
    </location>
</feature>
<dbReference type="InterPro" id="IPR004589">
    <property type="entry name" value="DNA_helicase_ATP-dep_RecQ"/>
</dbReference>
<evidence type="ECO:0000259" key="16">
    <source>
        <dbReference type="PROSITE" id="PS51192"/>
    </source>
</evidence>
<dbReference type="InterPro" id="IPR014001">
    <property type="entry name" value="Helicase_ATP-bd"/>
</dbReference>
<dbReference type="SMART" id="SM00341">
    <property type="entry name" value="HRDC"/>
    <property type="match status" value="1"/>
</dbReference>